<protein>
    <recommendedName>
        <fullName evidence="5">Outer membrane protein beta-barrel domain-containing protein</fullName>
    </recommendedName>
</protein>
<sequence>MLTDKEQEEIRRKLLGLEEEPPADGWGRILPEIQPQQKPRLVWWPAAAALLLLLSLVGGYYLLQDKPATLVQVSSGKYKQEQAPAVAVAPSESINTEQHTKQGKETSSGTGISLPADKPYYSKNSVEKPTQQKEETTDQIEKPVEKGTVAAHDPVNKEQAAKPVIAAPSEPQDKYDAETLATAVKADRLGTESADALSGVKPELQSNGAFVLPDSVCSTLTESAVARTETAADSSAAVEPKEWFIGVTAAPRYAFRSFTPTGTDDIYITKFNNMKKLDPERMGYEFGLNFGKEIRQNLYLETSLSVMQLRENVSYSFTTGKVDTLIKRLASDGSFQATPVYVEGERQLKSSFTYGGLRVGATYFFLEGLQSRLSLTMAGGVNVLVKGHTEEYLNGELNETIVFPSEDNLLEQTNYNLLLGVGYNRRLHDKYELMLMPTLNYFLGSTFSKREPFGLRPYTLGVSFQVRRRLSR</sequence>
<feature type="region of interest" description="Disordered" evidence="1">
    <location>
        <begin position="84"/>
        <end position="140"/>
    </location>
</feature>
<evidence type="ECO:0000313" key="3">
    <source>
        <dbReference type="EMBL" id="MFD2247474.1"/>
    </source>
</evidence>
<gene>
    <name evidence="3" type="ORF">ACFSKP_14495</name>
</gene>
<evidence type="ECO:0000313" key="4">
    <source>
        <dbReference type="Proteomes" id="UP001597374"/>
    </source>
</evidence>
<comment type="caution">
    <text evidence="3">The sequence shown here is derived from an EMBL/GenBank/DDBJ whole genome shotgun (WGS) entry which is preliminary data.</text>
</comment>
<proteinExistence type="predicted"/>
<feature type="transmembrane region" description="Helical" evidence="2">
    <location>
        <begin position="41"/>
        <end position="63"/>
    </location>
</feature>
<organism evidence="3 4">
    <name type="scientific">Pontibacter ruber</name>
    <dbReference type="NCBI Taxonomy" id="1343895"/>
    <lineage>
        <taxon>Bacteria</taxon>
        <taxon>Pseudomonadati</taxon>
        <taxon>Bacteroidota</taxon>
        <taxon>Cytophagia</taxon>
        <taxon>Cytophagales</taxon>
        <taxon>Hymenobacteraceae</taxon>
        <taxon>Pontibacter</taxon>
    </lineage>
</organism>
<keyword evidence="2" id="KW-0472">Membrane</keyword>
<dbReference type="Proteomes" id="UP001597374">
    <property type="component" value="Unassembled WGS sequence"/>
</dbReference>
<name>A0ABW5D061_9BACT</name>
<keyword evidence="4" id="KW-1185">Reference proteome</keyword>
<feature type="compositionally biased region" description="Basic and acidic residues" evidence="1">
    <location>
        <begin position="130"/>
        <end position="140"/>
    </location>
</feature>
<evidence type="ECO:0000256" key="2">
    <source>
        <dbReference type="SAM" id="Phobius"/>
    </source>
</evidence>
<evidence type="ECO:0008006" key="5">
    <source>
        <dbReference type="Google" id="ProtNLM"/>
    </source>
</evidence>
<evidence type="ECO:0000256" key="1">
    <source>
        <dbReference type="SAM" id="MobiDB-lite"/>
    </source>
</evidence>
<reference evidence="4" key="1">
    <citation type="journal article" date="2019" name="Int. J. Syst. Evol. Microbiol.">
        <title>The Global Catalogue of Microorganisms (GCM) 10K type strain sequencing project: providing services to taxonomists for standard genome sequencing and annotation.</title>
        <authorList>
            <consortium name="The Broad Institute Genomics Platform"/>
            <consortium name="The Broad Institute Genome Sequencing Center for Infectious Disease"/>
            <person name="Wu L."/>
            <person name="Ma J."/>
        </authorList>
    </citation>
    <scope>NUCLEOTIDE SEQUENCE [LARGE SCALE GENOMIC DNA]</scope>
    <source>
        <strain evidence="4">CGMCC 4.1782</strain>
    </source>
</reference>
<keyword evidence="2" id="KW-1133">Transmembrane helix</keyword>
<dbReference type="RefSeq" id="WP_250430406.1">
    <property type="nucleotide sequence ID" value="NZ_JALPRR010000003.1"/>
</dbReference>
<accession>A0ABW5D061</accession>
<keyword evidence="2" id="KW-0812">Transmembrane</keyword>
<dbReference type="EMBL" id="JBHUIM010000002">
    <property type="protein sequence ID" value="MFD2247474.1"/>
    <property type="molecule type" value="Genomic_DNA"/>
</dbReference>